<dbReference type="InterPro" id="IPR013083">
    <property type="entry name" value="Znf_RING/FYVE/PHD"/>
</dbReference>
<dbReference type="SMART" id="SM00061">
    <property type="entry name" value="MATH"/>
    <property type="match status" value="1"/>
</dbReference>
<keyword evidence="11" id="KW-1185">Reference proteome</keyword>
<protein>
    <recommendedName>
        <fullName evidence="12">TNF receptor-associated factor 4</fullName>
    </recommendedName>
</protein>
<dbReference type="GO" id="GO:0005164">
    <property type="term" value="F:tumor necrosis factor receptor binding"/>
    <property type="evidence" value="ECO:0007669"/>
    <property type="project" value="TreeGrafter"/>
</dbReference>
<dbReference type="Gene3D" id="3.30.40.10">
    <property type="entry name" value="Zinc/RING finger domain, C3HC4 (zinc finger)"/>
    <property type="match status" value="3"/>
</dbReference>
<keyword evidence="2" id="KW-0963">Cytoplasm</keyword>
<dbReference type="GO" id="GO:0008270">
    <property type="term" value="F:zinc ion binding"/>
    <property type="evidence" value="ECO:0007669"/>
    <property type="project" value="UniProtKB-KW"/>
</dbReference>
<dbReference type="FunFam" id="2.60.210.10:FF:000007">
    <property type="entry name" value="TNF receptor-associated factor"/>
    <property type="match status" value="1"/>
</dbReference>
<dbReference type="AlphaFoldDB" id="A0A2T7PDR2"/>
<dbReference type="GO" id="GO:0043122">
    <property type="term" value="P:regulation of canonical NF-kappaB signal transduction"/>
    <property type="evidence" value="ECO:0007669"/>
    <property type="project" value="TreeGrafter"/>
</dbReference>
<dbReference type="InterPro" id="IPR002083">
    <property type="entry name" value="MATH/TRAF_dom"/>
</dbReference>
<dbReference type="STRING" id="400727.A0A2T7PDR2"/>
<feature type="zinc finger region" description="TRAF-type" evidence="7">
    <location>
        <begin position="224"/>
        <end position="277"/>
    </location>
</feature>
<dbReference type="InterPro" id="IPR049342">
    <property type="entry name" value="TRAF1-6_MATH_dom"/>
</dbReference>
<dbReference type="InterPro" id="IPR008974">
    <property type="entry name" value="TRAF-like"/>
</dbReference>
<evidence type="ECO:0000256" key="1">
    <source>
        <dbReference type="ARBA" id="ARBA00004496"/>
    </source>
</evidence>
<feature type="domain" description="TRAF-type" evidence="9">
    <location>
        <begin position="278"/>
        <end position="336"/>
    </location>
</feature>
<dbReference type="PANTHER" id="PTHR10131">
    <property type="entry name" value="TNF RECEPTOR ASSOCIATED FACTOR"/>
    <property type="match status" value="1"/>
</dbReference>
<accession>A0A2T7PDR2</accession>
<dbReference type="Pfam" id="PF02176">
    <property type="entry name" value="zf-TRAF"/>
    <property type="match status" value="2"/>
</dbReference>
<dbReference type="PROSITE" id="PS50144">
    <property type="entry name" value="MATH"/>
    <property type="match status" value="1"/>
</dbReference>
<feature type="domain" description="MATH" evidence="8">
    <location>
        <begin position="376"/>
        <end position="525"/>
    </location>
</feature>
<gene>
    <name evidence="10" type="ORF">C0Q70_06970</name>
</gene>
<organism evidence="10 11">
    <name type="scientific">Pomacea canaliculata</name>
    <name type="common">Golden apple snail</name>
    <dbReference type="NCBI Taxonomy" id="400727"/>
    <lineage>
        <taxon>Eukaryota</taxon>
        <taxon>Metazoa</taxon>
        <taxon>Spiralia</taxon>
        <taxon>Lophotrochozoa</taxon>
        <taxon>Mollusca</taxon>
        <taxon>Gastropoda</taxon>
        <taxon>Caenogastropoda</taxon>
        <taxon>Architaenioglossa</taxon>
        <taxon>Ampullarioidea</taxon>
        <taxon>Ampullariidae</taxon>
        <taxon>Pomacea</taxon>
    </lineage>
</organism>
<dbReference type="PANTHER" id="PTHR10131:SF94">
    <property type="entry name" value="TNF RECEPTOR-ASSOCIATED FACTOR 4"/>
    <property type="match status" value="1"/>
</dbReference>
<dbReference type="EMBL" id="PZQS01000004">
    <property type="protein sequence ID" value="PVD31556.1"/>
    <property type="molecule type" value="Genomic_DNA"/>
</dbReference>
<evidence type="ECO:0000313" key="11">
    <source>
        <dbReference type="Proteomes" id="UP000245119"/>
    </source>
</evidence>
<dbReference type="SUPFAM" id="SSF49599">
    <property type="entry name" value="TRAF domain-like"/>
    <property type="match status" value="4"/>
</dbReference>
<dbReference type="FunFam" id="3.30.40.10:FF:000121">
    <property type="entry name" value="TNF receptor-associated factor"/>
    <property type="match status" value="2"/>
</dbReference>
<evidence type="ECO:0000256" key="3">
    <source>
        <dbReference type="ARBA" id="ARBA00022723"/>
    </source>
</evidence>
<proteinExistence type="predicted"/>
<dbReference type="Proteomes" id="UP000245119">
    <property type="component" value="Linkage Group LG4"/>
</dbReference>
<dbReference type="Pfam" id="PF21355">
    <property type="entry name" value="TRAF-mep_MATH"/>
    <property type="match status" value="1"/>
</dbReference>
<evidence type="ECO:0000256" key="5">
    <source>
        <dbReference type="ARBA" id="ARBA00022771"/>
    </source>
</evidence>
<evidence type="ECO:0000259" key="9">
    <source>
        <dbReference type="PROSITE" id="PS50145"/>
    </source>
</evidence>
<keyword evidence="4" id="KW-0677">Repeat</keyword>
<dbReference type="Gene3D" id="2.60.210.10">
    <property type="entry name" value="Apoptosis, Tumor Necrosis Factor Receptor Associated Protein 2, Chain A"/>
    <property type="match status" value="1"/>
</dbReference>
<evidence type="ECO:0000256" key="6">
    <source>
        <dbReference type="ARBA" id="ARBA00022833"/>
    </source>
</evidence>
<evidence type="ECO:0000259" key="8">
    <source>
        <dbReference type="PROSITE" id="PS50144"/>
    </source>
</evidence>
<keyword evidence="6 7" id="KW-0862">Zinc</keyword>
<dbReference type="OrthoDB" id="5574452at2759"/>
<name>A0A2T7PDR2_POMCA</name>
<keyword evidence="3 7" id="KW-0479">Metal-binding</keyword>
<comment type="subcellular location">
    <subcellularLocation>
        <location evidence="1">Cytoplasm</location>
    </subcellularLocation>
</comment>
<evidence type="ECO:0000256" key="2">
    <source>
        <dbReference type="ARBA" id="ARBA00022490"/>
    </source>
</evidence>
<dbReference type="PROSITE" id="PS50145">
    <property type="entry name" value="ZF_TRAF"/>
    <property type="match status" value="3"/>
</dbReference>
<feature type="zinc finger region" description="TRAF-type" evidence="7">
    <location>
        <begin position="169"/>
        <end position="221"/>
    </location>
</feature>
<evidence type="ECO:0000256" key="7">
    <source>
        <dbReference type="PROSITE-ProRule" id="PRU00207"/>
    </source>
</evidence>
<reference evidence="10 11" key="1">
    <citation type="submission" date="2018-04" db="EMBL/GenBank/DDBJ databases">
        <title>The genome of golden apple snail Pomacea canaliculata provides insight into stress tolerance and invasive adaptation.</title>
        <authorList>
            <person name="Liu C."/>
            <person name="Liu B."/>
            <person name="Ren Y."/>
            <person name="Zhang Y."/>
            <person name="Wang H."/>
            <person name="Li S."/>
            <person name="Jiang F."/>
            <person name="Yin L."/>
            <person name="Zhang G."/>
            <person name="Qian W."/>
            <person name="Fan W."/>
        </authorList>
    </citation>
    <scope>NUCLEOTIDE SEQUENCE [LARGE SCALE GENOMIC DNA]</scope>
    <source>
        <strain evidence="10">SZHN2017</strain>
        <tissue evidence="10">Muscle</tissue>
    </source>
</reference>
<dbReference type="GO" id="GO:0005737">
    <property type="term" value="C:cytoplasm"/>
    <property type="evidence" value="ECO:0007669"/>
    <property type="project" value="UniProtKB-SubCell"/>
</dbReference>
<feature type="domain" description="TRAF-type" evidence="9">
    <location>
        <begin position="169"/>
        <end position="221"/>
    </location>
</feature>
<feature type="domain" description="TRAF-type" evidence="9">
    <location>
        <begin position="224"/>
        <end position="277"/>
    </location>
</feature>
<comment type="caution">
    <text evidence="10">The sequence shown here is derived from an EMBL/GenBank/DDBJ whole genome shotgun (WGS) entry which is preliminary data.</text>
</comment>
<feature type="zinc finger region" description="TRAF-type" evidence="7">
    <location>
        <begin position="278"/>
        <end position="336"/>
    </location>
</feature>
<evidence type="ECO:0000256" key="4">
    <source>
        <dbReference type="ARBA" id="ARBA00022737"/>
    </source>
</evidence>
<evidence type="ECO:0000313" key="10">
    <source>
        <dbReference type="EMBL" id="PVD31556.1"/>
    </source>
</evidence>
<dbReference type="GO" id="GO:0031625">
    <property type="term" value="F:ubiquitin protein ligase binding"/>
    <property type="evidence" value="ECO:0007669"/>
    <property type="project" value="TreeGrafter"/>
</dbReference>
<dbReference type="InterPro" id="IPR001293">
    <property type="entry name" value="Znf_TRAF"/>
</dbReference>
<keyword evidence="5 7" id="KW-0863">Zinc-finger</keyword>
<sequence>MTRVGCQVPNPTPASDPPDRCHYSFRSSSFPESGTCNCDDIFHAVNWESESMLALDDDKHSAILWDCAAVLRGILSLAKAVSKCQQLPAEPQSCGTGEHVETLSSKIISYDFLHRSGGVFKCPEDDKPLDYAKLYPDQEVATEIMNSLVRCTHYKDGCRWIDRLQNLQVHLDSCLFESVQCPNRCSAHLMRFNLDDHIEYLCPKRRVVCDFCAQEFPGDYMDQTHAGNCPKEVLWCENKCGAKLERRFLSNHMKNECHKRTVTCQYCDREFVYETLQTHQYQCPRFPVSCPNRCDPTKIPREEVEVHVQELCPSATTACPFKEAGCKYKCPRYSMEHHLQESQNTHLQLAWDLVRRQQQQISHLCSSLHATTHVTDGTFIWKISSYKAKYIEALYKNGKELVSQPFYTSRFGYKAALSVFLNGNGAGEGKYLSVYIKLMPGEYDNILEWPFRLPVSFTLFDQNEDVEMRAHLSESFVPDPTWKHFQKPVKNVDSLGFGYPKFVSNEILKTRDYIKDDSIIIRFDCSKLVVTQADPD</sequence>
<evidence type="ECO:0008006" key="12">
    <source>
        <dbReference type="Google" id="ProtNLM"/>
    </source>
</evidence>